<dbReference type="AlphaFoldDB" id="A0A0E3ZDP0"/>
<feature type="domain" description="NadR/Ttd14 AAA" evidence="1">
    <location>
        <begin position="3"/>
        <end position="157"/>
    </location>
</feature>
<dbReference type="InterPro" id="IPR027417">
    <property type="entry name" value="P-loop_NTPase"/>
</dbReference>
<keyword evidence="3" id="KW-1185">Reference proteome</keyword>
<dbReference type="HOGENOM" id="CLU_052648_3_0_10"/>
<dbReference type="PANTHER" id="PTHR37512">
    <property type="entry name" value="TRIFUNCTIONAL NAD BIOSYNTHESIS/REGULATOR PROTEIN NADR"/>
    <property type="match status" value="1"/>
</dbReference>
<protein>
    <submittedName>
        <fullName evidence="2">ATPase</fullName>
    </submittedName>
</protein>
<accession>A0A0E3ZDP0</accession>
<dbReference type="OrthoDB" id="9151999at2"/>
<dbReference type="InterPro" id="IPR038727">
    <property type="entry name" value="NadR/Ttd14_AAA_dom"/>
</dbReference>
<dbReference type="Pfam" id="PF13521">
    <property type="entry name" value="AAA_28"/>
    <property type="match status" value="1"/>
</dbReference>
<dbReference type="Proteomes" id="UP000033109">
    <property type="component" value="Chromosome"/>
</dbReference>
<name>A0A0E3ZDP0_9BACT</name>
<dbReference type="RefSeq" id="WP_046310240.1">
    <property type="nucleotide sequence ID" value="NZ_CBCSCY010000004.1"/>
</dbReference>
<dbReference type="STRING" id="400092.PKOR_08880"/>
<gene>
    <name evidence="2" type="ORF">PKOR_08880</name>
</gene>
<dbReference type="InterPro" id="IPR052735">
    <property type="entry name" value="NAD_biosynth-regulator"/>
</dbReference>
<evidence type="ECO:0000313" key="2">
    <source>
        <dbReference type="EMBL" id="AKD03220.1"/>
    </source>
</evidence>
<organism evidence="2 3">
    <name type="scientific">Pontibacter korlensis</name>
    <dbReference type="NCBI Taxonomy" id="400092"/>
    <lineage>
        <taxon>Bacteria</taxon>
        <taxon>Pseudomonadati</taxon>
        <taxon>Bacteroidota</taxon>
        <taxon>Cytophagia</taxon>
        <taxon>Cytophagales</taxon>
        <taxon>Hymenobacteraceae</taxon>
        <taxon>Pontibacter</taxon>
    </lineage>
</organism>
<evidence type="ECO:0000259" key="1">
    <source>
        <dbReference type="Pfam" id="PF13521"/>
    </source>
</evidence>
<dbReference type="KEGG" id="pko:PKOR_08880"/>
<sequence>MIKIAVTGPESTGKSTIAAQLATRFNTVWVPEYARSYVATLDQPYTLDDIEAIARGQLALEQEMQLQANDILFSDTDMLVLKIWSEHAFGHCPDWIQRQLEQQDYNLCLLMGVDLPWEPDPQREHPHLRQFFYHWYKRELEALGAPFVEIFGQEQERLELATKHVEALLTQR</sequence>
<dbReference type="Gene3D" id="3.40.50.300">
    <property type="entry name" value="P-loop containing nucleotide triphosphate hydrolases"/>
    <property type="match status" value="1"/>
</dbReference>
<evidence type="ECO:0000313" key="3">
    <source>
        <dbReference type="Proteomes" id="UP000033109"/>
    </source>
</evidence>
<dbReference type="PATRIC" id="fig|400092.3.peg.1950"/>
<proteinExistence type="predicted"/>
<reference evidence="2 3" key="1">
    <citation type="journal article" date="2015" name="Sci. Rep.">
        <title>Unraveling adaptation of Pontibacter korlensis to radiation and infertility in desert through complete genome and comparative transcriptomic analysis.</title>
        <authorList>
            <person name="Dai J."/>
            <person name="Dai W."/>
            <person name="Qiu C."/>
            <person name="Yang Z."/>
            <person name="Zhang Y."/>
            <person name="Zhou M."/>
            <person name="Zhang L."/>
            <person name="Fang C."/>
            <person name="Gao Q."/>
            <person name="Yang Q."/>
            <person name="Li X."/>
            <person name="Wang Z."/>
            <person name="Wang Z."/>
            <person name="Jia Z."/>
            <person name="Chen X."/>
        </authorList>
    </citation>
    <scope>NUCLEOTIDE SEQUENCE [LARGE SCALE GENOMIC DNA]</scope>
    <source>
        <strain evidence="2 3">X14-1T</strain>
    </source>
</reference>
<dbReference type="SUPFAM" id="SSF52540">
    <property type="entry name" value="P-loop containing nucleoside triphosphate hydrolases"/>
    <property type="match status" value="1"/>
</dbReference>
<dbReference type="EMBL" id="CP009621">
    <property type="protein sequence ID" value="AKD03220.1"/>
    <property type="molecule type" value="Genomic_DNA"/>
</dbReference>
<dbReference type="PANTHER" id="PTHR37512:SF1">
    <property type="entry name" value="NADR_TTD14 AAA DOMAIN-CONTAINING PROTEIN"/>
    <property type="match status" value="1"/>
</dbReference>